<organism evidence="1 2">
    <name type="scientific">Phytophthora oleae</name>
    <dbReference type="NCBI Taxonomy" id="2107226"/>
    <lineage>
        <taxon>Eukaryota</taxon>
        <taxon>Sar</taxon>
        <taxon>Stramenopiles</taxon>
        <taxon>Oomycota</taxon>
        <taxon>Peronosporomycetes</taxon>
        <taxon>Peronosporales</taxon>
        <taxon>Peronosporaceae</taxon>
        <taxon>Phytophthora</taxon>
    </lineage>
</organism>
<accession>A0ABD3F7A0</accession>
<evidence type="ECO:0000313" key="1">
    <source>
        <dbReference type="EMBL" id="KAL3661837.1"/>
    </source>
</evidence>
<dbReference type="AlphaFoldDB" id="A0ABD3F7A0"/>
<dbReference type="Proteomes" id="UP001632037">
    <property type="component" value="Unassembled WGS sequence"/>
</dbReference>
<proteinExistence type="predicted"/>
<dbReference type="EMBL" id="JBIMZQ010000034">
    <property type="protein sequence ID" value="KAL3661837.1"/>
    <property type="molecule type" value="Genomic_DNA"/>
</dbReference>
<comment type="caution">
    <text evidence="1">The sequence shown here is derived from an EMBL/GenBank/DDBJ whole genome shotgun (WGS) entry which is preliminary data.</text>
</comment>
<sequence>MAIKQQGSFPLRENLVRLVLKVSTKPLLRVAKTAVVVAKVHPADSNIDLKICTKIPLPKELRVVLLPGEDRLVTPGNKLVAHRTTLEKYYR</sequence>
<protein>
    <submittedName>
        <fullName evidence="1">Uncharacterized protein</fullName>
    </submittedName>
</protein>
<name>A0ABD3F7A0_9STRA</name>
<keyword evidence="2" id="KW-1185">Reference proteome</keyword>
<reference evidence="1 2" key="1">
    <citation type="submission" date="2024-09" db="EMBL/GenBank/DDBJ databases">
        <title>Genome sequencing and assembly of Phytophthora oleae, isolate VK10A, causative agent of rot of olive drupes.</title>
        <authorList>
            <person name="Conti Taguali S."/>
            <person name="Riolo M."/>
            <person name="La Spada F."/>
            <person name="Cacciola S.O."/>
            <person name="Dionisio G."/>
        </authorList>
    </citation>
    <scope>NUCLEOTIDE SEQUENCE [LARGE SCALE GENOMIC DNA]</scope>
    <source>
        <strain evidence="1 2">VK10A</strain>
    </source>
</reference>
<gene>
    <name evidence="1" type="ORF">V7S43_013131</name>
</gene>
<evidence type="ECO:0000313" key="2">
    <source>
        <dbReference type="Proteomes" id="UP001632037"/>
    </source>
</evidence>